<dbReference type="GO" id="GO:0005576">
    <property type="term" value="C:extracellular region"/>
    <property type="evidence" value="ECO:0007669"/>
    <property type="project" value="UniProtKB-SubCell"/>
</dbReference>
<evidence type="ECO:0000256" key="4">
    <source>
        <dbReference type="ARBA" id="ARBA00022729"/>
    </source>
</evidence>
<comment type="subcellular location">
    <subcellularLocation>
        <location evidence="1 6">Secreted</location>
    </subcellularLocation>
</comment>
<keyword evidence="5" id="KW-1015">Disulfide bond</keyword>
<keyword evidence="3 6" id="KW-0800">Toxin</keyword>
<evidence type="ECO:0000313" key="7">
    <source>
        <dbReference type="EMBL" id="JAB84623.1"/>
    </source>
</evidence>
<dbReference type="AlphaFoldDB" id="W4VSK4"/>
<reference evidence="7" key="2">
    <citation type="submission" date="2015-04" db="EMBL/GenBank/DDBJ databases">
        <authorList>
            <person name="Robinson S.D."/>
            <person name="Li Q."/>
            <person name="Bandyopadhyay P.K."/>
            <person name="Gajewiak J."/>
            <person name="Yandell M."/>
            <person name="Papenfuss A.T."/>
            <person name="Purcell A.W."/>
            <person name="Olivera B.M."/>
            <person name="Norton R.S."/>
            <person name="Safavi-Hemami H."/>
        </authorList>
    </citation>
    <scope>NUCLEOTIDE SEQUENCE</scope>
    <source>
        <tissue evidence="7">Venom gland</tissue>
    </source>
</reference>
<sequence length="61" mass="6702">MRCLPVLVILLLLTASAPSVDALPKPKDDVPLAPLHDNAKSILQSLWNKRDCCTNLLPCCY</sequence>
<accession>W4VSK4</accession>
<organism evidence="7">
    <name type="scientific">Conus victoriae</name>
    <name type="common">Queen Victoria cone</name>
    <dbReference type="NCBI Taxonomy" id="319920"/>
    <lineage>
        <taxon>Eukaryota</taxon>
        <taxon>Metazoa</taxon>
        <taxon>Spiralia</taxon>
        <taxon>Lophotrochozoa</taxon>
        <taxon>Mollusca</taxon>
        <taxon>Gastropoda</taxon>
        <taxon>Caenogastropoda</taxon>
        <taxon>Neogastropoda</taxon>
        <taxon>Conoidea</taxon>
        <taxon>Conidae</taxon>
        <taxon>Conus</taxon>
        <taxon>Cylinder</taxon>
    </lineage>
</organism>
<protein>
    <recommendedName>
        <fullName evidence="6">Conotoxin</fullName>
    </recommendedName>
</protein>
<dbReference type="EMBL" id="GAIH01000094">
    <property type="protein sequence ID" value="JAB84623.1"/>
    <property type="molecule type" value="mRNA"/>
</dbReference>
<reference evidence="7" key="1">
    <citation type="journal article" date="2014" name="PLoS ONE">
        <title>Diversity of conotoxin gene superfamilies in the venomous snail, Conus victoriae.</title>
        <authorList>
            <person name="Robinson S.D."/>
            <person name="Safavi-Hemami H."/>
            <person name="McIntosh L.D."/>
            <person name="Purcell A.W."/>
            <person name="Norton R.S."/>
            <person name="Papenfuss A.T."/>
        </authorList>
    </citation>
    <scope>NUCLEOTIDE SEQUENCE</scope>
    <source>
        <tissue evidence="7">Venom gland</tissue>
    </source>
</reference>
<evidence type="ECO:0000256" key="5">
    <source>
        <dbReference type="ARBA" id="ARBA00023157"/>
    </source>
</evidence>
<comment type="similarity">
    <text evidence="6">Belongs to the conotoxin T superfamily.</text>
</comment>
<name>W4VSK4_CONVC</name>
<evidence type="ECO:0000256" key="6">
    <source>
        <dbReference type="RuleBase" id="RU367125"/>
    </source>
</evidence>
<evidence type="ECO:0000256" key="3">
    <source>
        <dbReference type="ARBA" id="ARBA00022656"/>
    </source>
</evidence>
<evidence type="ECO:0000256" key="1">
    <source>
        <dbReference type="ARBA" id="ARBA00004613"/>
    </source>
</evidence>
<dbReference type="Pfam" id="PF16981">
    <property type="entry name" value="Chi-conotoxin"/>
    <property type="match status" value="1"/>
</dbReference>
<dbReference type="GO" id="GO:0090729">
    <property type="term" value="F:toxin activity"/>
    <property type="evidence" value="ECO:0007669"/>
    <property type="project" value="UniProtKB-UniRule"/>
</dbReference>
<keyword evidence="4 6" id="KW-0732">Signal</keyword>
<feature type="signal peptide" evidence="6">
    <location>
        <begin position="1"/>
        <end position="22"/>
    </location>
</feature>
<feature type="chain" id="PRO_5028517062" description="Conotoxin" evidence="6">
    <location>
        <begin position="23"/>
        <end position="61"/>
    </location>
</feature>
<proteinExistence type="evidence at transcript level"/>
<evidence type="ECO:0000256" key="2">
    <source>
        <dbReference type="ARBA" id="ARBA00022525"/>
    </source>
</evidence>
<dbReference type="InterPro" id="IPR031565">
    <property type="entry name" value="T-conotoxin"/>
</dbReference>
<keyword evidence="2 6" id="KW-0964">Secreted</keyword>